<sequence>MMLREADLGALACHAALAPDLQRRLGAETAARLEACVTRLQFDEALTLRLRGSR</sequence>
<comment type="caution">
    <text evidence="1">The sequence shown here is derived from an EMBL/GenBank/DDBJ whole genome shotgun (WGS) entry which is preliminary data.</text>
</comment>
<organism evidence="1 2">
    <name type="scientific">Uliginosibacterium paludis</name>
    <dbReference type="NCBI Taxonomy" id="1615952"/>
    <lineage>
        <taxon>Bacteria</taxon>
        <taxon>Pseudomonadati</taxon>
        <taxon>Pseudomonadota</taxon>
        <taxon>Betaproteobacteria</taxon>
        <taxon>Rhodocyclales</taxon>
        <taxon>Zoogloeaceae</taxon>
        <taxon>Uliginosibacterium</taxon>
    </lineage>
</organism>
<protein>
    <submittedName>
        <fullName evidence="1">Uncharacterized protein</fullName>
    </submittedName>
</protein>
<evidence type="ECO:0000313" key="1">
    <source>
        <dbReference type="EMBL" id="MET1488422.1"/>
    </source>
</evidence>
<name>A0ABV2CKJ3_9RHOO</name>
<proteinExistence type="predicted"/>
<dbReference type="Proteomes" id="UP001548590">
    <property type="component" value="Unassembled WGS sequence"/>
</dbReference>
<evidence type="ECO:0000313" key="2">
    <source>
        <dbReference type="Proteomes" id="UP001548590"/>
    </source>
</evidence>
<accession>A0ABV2CKJ3</accession>
<keyword evidence="2" id="KW-1185">Reference proteome</keyword>
<gene>
    <name evidence="1" type="ORF">ABVT11_01185</name>
</gene>
<reference evidence="1 2" key="1">
    <citation type="submission" date="2024-07" db="EMBL/GenBank/DDBJ databases">
        <title>Uliginosibacterium paludis KCTC:42655.</title>
        <authorList>
            <person name="Kim M.K."/>
        </authorList>
    </citation>
    <scope>NUCLEOTIDE SEQUENCE [LARGE SCALE GENOMIC DNA]</scope>
    <source>
        <strain evidence="1 2">KCTC 42655</strain>
    </source>
</reference>
<dbReference type="EMBL" id="JBEWLZ010000001">
    <property type="protein sequence ID" value="MET1488422.1"/>
    <property type="molecule type" value="Genomic_DNA"/>
</dbReference>
<dbReference type="RefSeq" id="WP_345926528.1">
    <property type="nucleotide sequence ID" value="NZ_JBDIVF010000003.1"/>
</dbReference>